<keyword evidence="3" id="KW-0347">Helicase</keyword>
<dbReference type="SUPFAM" id="SSF52540">
    <property type="entry name" value="P-loop containing nucleoside triphosphate hydrolases"/>
    <property type="match status" value="1"/>
</dbReference>
<dbReference type="InterPro" id="IPR006935">
    <property type="entry name" value="Helicase/UvrB_N"/>
</dbReference>
<dbReference type="Proteomes" id="UP000036756">
    <property type="component" value="Unassembled WGS sequence"/>
</dbReference>
<dbReference type="GO" id="GO:0004386">
    <property type="term" value="F:helicase activity"/>
    <property type="evidence" value="ECO:0007669"/>
    <property type="project" value="UniProtKB-KW"/>
</dbReference>
<feature type="domain" description="Helicase ATP-binding" evidence="1">
    <location>
        <begin position="38"/>
        <end position="210"/>
    </location>
</feature>
<evidence type="ECO:0000313" key="3">
    <source>
        <dbReference type="EMBL" id="KMT22970.1"/>
    </source>
</evidence>
<evidence type="ECO:0000259" key="1">
    <source>
        <dbReference type="PROSITE" id="PS51192"/>
    </source>
</evidence>
<dbReference type="Gene3D" id="3.40.50.300">
    <property type="entry name" value="P-loop containing nucleotide triphosphate hydrolases"/>
    <property type="match status" value="2"/>
</dbReference>
<dbReference type="InterPro" id="IPR014001">
    <property type="entry name" value="Helicase_ATP-bd"/>
</dbReference>
<dbReference type="Pfam" id="PF04851">
    <property type="entry name" value="ResIII"/>
    <property type="match status" value="1"/>
</dbReference>
<dbReference type="AlphaFoldDB" id="A0A0J8DAA0"/>
<dbReference type="STRING" id="1121307.CLCY_7c00170"/>
<gene>
    <name evidence="3" type="ORF">CLCY_7c00170</name>
</gene>
<dbReference type="EMBL" id="LFVU01000003">
    <property type="protein sequence ID" value="KMT22970.1"/>
    <property type="molecule type" value="Genomic_DNA"/>
</dbReference>
<proteinExistence type="predicted"/>
<keyword evidence="3" id="KW-0547">Nucleotide-binding</keyword>
<accession>A0A0J8DAA0</accession>
<dbReference type="OrthoDB" id="9802848at2"/>
<dbReference type="InterPro" id="IPR001650">
    <property type="entry name" value="Helicase_C-like"/>
</dbReference>
<evidence type="ECO:0000259" key="2">
    <source>
        <dbReference type="PROSITE" id="PS51194"/>
    </source>
</evidence>
<dbReference type="GO" id="GO:0005524">
    <property type="term" value="F:ATP binding"/>
    <property type="evidence" value="ECO:0007669"/>
    <property type="project" value="InterPro"/>
</dbReference>
<dbReference type="PANTHER" id="PTHR47396">
    <property type="entry name" value="TYPE I RESTRICTION ENZYME ECOKI R PROTEIN"/>
    <property type="match status" value="1"/>
</dbReference>
<dbReference type="SMART" id="SM00490">
    <property type="entry name" value="HELICc"/>
    <property type="match status" value="1"/>
</dbReference>
<dbReference type="GO" id="GO:0003677">
    <property type="term" value="F:DNA binding"/>
    <property type="evidence" value="ECO:0007669"/>
    <property type="project" value="InterPro"/>
</dbReference>
<dbReference type="PROSITE" id="PS51192">
    <property type="entry name" value="HELICASE_ATP_BIND_1"/>
    <property type="match status" value="1"/>
</dbReference>
<feature type="domain" description="Helicase C-terminal" evidence="2">
    <location>
        <begin position="274"/>
        <end position="432"/>
    </location>
</feature>
<dbReference type="InterPro" id="IPR050742">
    <property type="entry name" value="Helicase_Restrict-Modif_Enz"/>
</dbReference>
<keyword evidence="4" id="KW-1185">Reference proteome</keyword>
<dbReference type="PROSITE" id="PS51194">
    <property type="entry name" value="HELICASE_CTER"/>
    <property type="match status" value="1"/>
</dbReference>
<dbReference type="GO" id="GO:0016787">
    <property type="term" value="F:hydrolase activity"/>
    <property type="evidence" value="ECO:0007669"/>
    <property type="project" value="InterPro"/>
</dbReference>
<keyword evidence="3" id="KW-0378">Hydrolase</keyword>
<organism evidence="3 4">
    <name type="scientific">Clostridium cylindrosporum DSM 605</name>
    <dbReference type="NCBI Taxonomy" id="1121307"/>
    <lineage>
        <taxon>Bacteria</taxon>
        <taxon>Bacillati</taxon>
        <taxon>Bacillota</taxon>
        <taxon>Clostridia</taxon>
        <taxon>Eubacteriales</taxon>
        <taxon>Clostridiaceae</taxon>
        <taxon>Clostridium</taxon>
    </lineage>
</organism>
<dbReference type="Pfam" id="PF00271">
    <property type="entry name" value="Helicase_C"/>
    <property type="match status" value="1"/>
</dbReference>
<reference evidence="3 4" key="1">
    <citation type="submission" date="2015-06" db="EMBL/GenBank/DDBJ databases">
        <title>Draft genome sequence of the purine-degrading Clostridium cylindrosporum HC-1 (DSM 605).</title>
        <authorList>
            <person name="Poehlein A."/>
            <person name="Schiel-Bengelsdorf B."/>
            <person name="Bengelsdorf F."/>
            <person name="Daniel R."/>
            <person name="Duerre P."/>
        </authorList>
    </citation>
    <scope>NUCLEOTIDE SEQUENCE [LARGE SCALE GENOMIC DNA]</scope>
    <source>
        <strain evidence="3 4">DSM 605</strain>
    </source>
</reference>
<dbReference type="SMART" id="SM00487">
    <property type="entry name" value="DEXDc"/>
    <property type="match status" value="1"/>
</dbReference>
<dbReference type="InterPro" id="IPR027417">
    <property type="entry name" value="P-loop_NTPase"/>
</dbReference>
<dbReference type="PATRIC" id="fig|1121307.3.peg.2299"/>
<dbReference type="RefSeq" id="WP_048569364.1">
    <property type="nucleotide sequence ID" value="NZ_LFVU01000003.1"/>
</dbReference>
<sequence>MAFTYDPNYFISSIPNIYGNDEIRLPQIEAYKKIKDYFDSEYKNRNSLVVLPTGVGKTGVIALSPFGICKKRTLIITPGTTIRDGILKNMSQENPNNFWYKRKVFSYGFPLPNVIEYEGKNTPEEVLQVSNIVVLNVHKLQERLDSSLTNKVDPDFFDFIIIDEAHHSTAETWVNCLEYFKNAKVLKLTGTPFRTDGVKIAGELIYKYPLSRAMHNNYVKSLQNIKYVPGDLKLTIDNDSSKEYSVDEILNLGLRDQDWITRSVAYSQECSEKIVDASIEALNEKLATSNDIPHKIIAIACSITHAQQIASLYENKGIKTAVIYSGLPSETKDEIFKSIDNHRVQAVVNVAMLGEGYDHEYLSVAAIFRPFRSELPYVQFIGRVLRFIHEGNENDNIAKIISHEHLYLDKLWEKYKKEINESEVIKNLKEYDEILDTDFGDDDDAGLPKDPTSTLEVGKVIESNSHTLYVDSYLDTELIRRSKKADDELNEKIKLLVEQFNLTEDQARAFAAQAQNANQNLNRPDLIVKNKKKDLDLVIREELVPNLIVKYEIDQRGTDLRNCALFTGKLWYLKNKAKDNIAMLAMYYNAYLRNEIGLPRAKWQDDDINRAFDLLPNLNNFVEGVLSTYYNKQ</sequence>
<dbReference type="GO" id="GO:0005829">
    <property type="term" value="C:cytosol"/>
    <property type="evidence" value="ECO:0007669"/>
    <property type="project" value="TreeGrafter"/>
</dbReference>
<protein>
    <submittedName>
        <fullName evidence="3">DNA or RNA helicase of superfamily II</fullName>
    </submittedName>
</protein>
<name>A0A0J8DAA0_CLOCY</name>
<comment type="caution">
    <text evidence="3">The sequence shown here is derived from an EMBL/GenBank/DDBJ whole genome shotgun (WGS) entry which is preliminary data.</text>
</comment>
<keyword evidence="3" id="KW-0067">ATP-binding</keyword>
<dbReference type="PANTHER" id="PTHR47396:SF1">
    <property type="entry name" value="ATP-DEPENDENT HELICASE IRC3-RELATED"/>
    <property type="match status" value="1"/>
</dbReference>
<evidence type="ECO:0000313" key="4">
    <source>
        <dbReference type="Proteomes" id="UP000036756"/>
    </source>
</evidence>